<dbReference type="OrthoDB" id="429950at2759"/>
<evidence type="ECO:0000313" key="9">
    <source>
        <dbReference type="Proteomes" id="UP000000724"/>
    </source>
</evidence>
<feature type="compositionally biased region" description="Basic and acidic residues" evidence="6">
    <location>
        <begin position="377"/>
        <end position="393"/>
    </location>
</feature>
<feature type="compositionally biased region" description="Basic and acidic residues" evidence="6">
    <location>
        <begin position="279"/>
        <end position="293"/>
    </location>
</feature>
<accession>B6H566</accession>
<feature type="compositionally biased region" description="Low complexity" evidence="6">
    <location>
        <begin position="177"/>
        <end position="187"/>
    </location>
</feature>
<dbReference type="VEuPathDB" id="FungiDB:PCH_Pc13g14000"/>
<feature type="compositionally biased region" description="Basic and acidic residues" evidence="6">
    <location>
        <begin position="130"/>
        <end position="141"/>
    </location>
</feature>
<keyword evidence="9" id="KW-1185">Reference proteome</keyword>
<evidence type="ECO:0000256" key="1">
    <source>
        <dbReference type="ARBA" id="ARBA00004123"/>
    </source>
</evidence>
<sequence length="585" mass="63187">MDLISWSEIAAQGRAGCKASDCLKDKVKITKGEFRVGTWVNGPDFQSWSWRHWGCFTPKQIVNVKKDLTEESEEPDFSHLDGFDELSEELQDKIRKAIEVGHVEDEEWRGDVQCNRPGSVSMRVKAIKAKAKEPKDAEKSSPGKKHGLTDSENAAEEPAKKKQTRAKKAANDDEVIADAAVVENEANAAKKRGRGRPRKNTSEDQVASADAKVEPKKPGRPRKKASDEDSPDAQTEVKVAPKRGGRGKKVSEDEGADADTEMTTEPAEPKTRATRGKKIAKDEGASADIEPKQSTKRATRANKVTTEAKVADKESNELNPADEDKPTEKAAMTRATRAKKDATKDVSSVEKDTSSADNETPATIEPKNPRPTRATRAKKDAHNDVSPVDKRISSADNETANGAIKKSTTRAKGANGTKTTNSSKTTNDAKNSGSDASKDEHVVESTEKPKRTRGANNKTNGNNATSENSRKPSVDKATQTPPEEDAEIPDAIKQKPKTGARKSAAAKITIESAETTEEPAEASTEQSAKSTAVKSEDGPKNENASAEVHDEPAVEAAENPVADAPEKPLESPLKPVKAEYTDDDF</sequence>
<dbReference type="SMART" id="SM00384">
    <property type="entry name" value="AT_hook"/>
    <property type="match status" value="2"/>
</dbReference>
<dbReference type="AlphaFoldDB" id="B6H566"/>
<evidence type="ECO:0000256" key="2">
    <source>
        <dbReference type="ARBA" id="ARBA00022723"/>
    </source>
</evidence>
<name>B6H566_PENRW</name>
<feature type="compositionally biased region" description="Basic and acidic residues" evidence="6">
    <location>
        <begin position="309"/>
        <end position="328"/>
    </location>
</feature>
<evidence type="ECO:0000256" key="4">
    <source>
        <dbReference type="ARBA" id="ARBA00022833"/>
    </source>
</evidence>
<feature type="compositionally biased region" description="Low complexity" evidence="6">
    <location>
        <begin position="454"/>
        <end position="464"/>
    </location>
</feature>
<feature type="compositionally biased region" description="Basic and acidic residues" evidence="6">
    <location>
        <begin position="436"/>
        <end position="449"/>
    </location>
</feature>
<dbReference type="Proteomes" id="UP000000724">
    <property type="component" value="Contig Pc00c13"/>
</dbReference>
<dbReference type="SMART" id="SM01336">
    <property type="entry name" value="zf-PARP"/>
    <property type="match status" value="1"/>
</dbReference>
<feature type="region of interest" description="Disordered" evidence="6">
    <location>
        <begin position="126"/>
        <end position="585"/>
    </location>
</feature>
<dbReference type="GO" id="GO:0008270">
    <property type="term" value="F:zinc ion binding"/>
    <property type="evidence" value="ECO:0007669"/>
    <property type="project" value="UniProtKB-KW"/>
</dbReference>
<gene>
    <name evidence="8" type="ORF">Pc13g14000</name>
    <name evidence="8" type="ORF">PCH_Pc13g14000</name>
</gene>
<dbReference type="GO" id="GO:0005634">
    <property type="term" value="C:nucleus"/>
    <property type="evidence" value="ECO:0007669"/>
    <property type="project" value="UniProtKB-SubCell"/>
</dbReference>
<dbReference type="Pfam" id="PF00645">
    <property type="entry name" value="zf-PARP"/>
    <property type="match status" value="1"/>
</dbReference>
<dbReference type="PROSITE" id="PS50064">
    <property type="entry name" value="ZF_PARP_2"/>
    <property type="match status" value="1"/>
</dbReference>
<dbReference type="BioCyc" id="PCHR:PC13G14000-MONOMER"/>
<feature type="compositionally biased region" description="Low complexity" evidence="6">
    <location>
        <begin position="503"/>
        <end position="513"/>
    </location>
</feature>
<dbReference type="SUPFAM" id="SSF57716">
    <property type="entry name" value="Glucocorticoid receptor-like (DNA-binding domain)"/>
    <property type="match status" value="1"/>
</dbReference>
<reference evidence="8 9" key="1">
    <citation type="journal article" date="2008" name="Nat. Biotechnol.">
        <title>Genome sequencing and analysis of the filamentous fungus Penicillium chrysogenum.</title>
        <authorList>
            <person name="van den Berg M.A."/>
            <person name="Albang R."/>
            <person name="Albermann K."/>
            <person name="Badger J.H."/>
            <person name="Daran J.-M."/>
            <person name="Driessen A.J.M."/>
            <person name="Garcia-Estrada C."/>
            <person name="Fedorova N.D."/>
            <person name="Harris D.M."/>
            <person name="Heijne W.H.M."/>
            <person name="Joardar V.S."/>
            <person name="Kiel J.A.K.W."/>
            <person name="Kovalchuk A."/>
            <person name="Martin J.F."/>
            <person name="Nierman W.C."/>
            <person name="Nijland J.G."/>
            <person name="Pronk J.T."/>
            <person name="Roubos J.A."/>
            <person name="van der Klei I.J."/>
            <person name="van Peij N.N.M.E."/>
            <person name="Veenhuis M."/>
            <person name="von Doehren H."/>
            <person name="Wagner C."/>
            <person name="Wortman J.R."/>
            <person name="Bovenberg R.A.L."/>
        </authorList>
    </citation>
    <scope>NUCLEOTIDE SEQUENCE [LARGE SCALE GENOMIC DNA]</scope>
    <source>
        <strain evidence="9">ATCC 28089 / DSM 1075 / NRRL 1951 / Wisconsin 54-1255</strain>
    </source>
</reference>
<feature type="compositionally biased region" description="Basic residues" evidence="6">
    <location>
        <begin position="189"/>
        <end position="199"/>
    </location>
</feature>
<dbReference type="InterPro" id="IPR017956">
    <property type="entry name" value="AT_hook_DNA-bd_motif"/>
</dbReference>
<dbReference type="eggNOG" id="ENOG502S5PB">
    <property type="taxonomic scope" value="Eukaryota"/>
</dbReference>
<evidence type="ECO:0000259" key="7">
    <source>
        <dbReference type="PROSITE" id="PS50064"/>
    </source>
</evidence>
<dbReference type="STRING" id="500485.B6H566"/>
<feature type="compositionally biased region" description="Low complexity" evidence="6">
    <location>
        <begin position="554"/>
        <end position="563"/>
    </location>
</feature>
<keyword evidence="5" id="KW-0539">Nucleus</keyword>
<feature type="compositionally biased region" description="Basic and acidic residues" evidence="6">
    <location>
        <begin position="338"/>
        <end position="354"/>
    </location>
</feature>
<keyword evidence="3" id="KW-0863">Zinc-finger</keyword>
<dbReference type="GO" id="GO:0003677">
    <property type="term" value="F:DNA binding"/>
    <property type="evidence" value="ECO:0007669"/>
    <property type="project" value="InterPro"/>
</dbReference>
<keyword evidence="2" id="KW-0479">Metal-binding</keyword>
<proteinExistence type="predicted"/>
<organism evidence="8 9">
    <name type="scientific">Penicillium rubens (strain ATCC 28089 / DSM 1075 / NRRL 1951 / Wisconsin 54-1255)</name>
    <name type="common">Penicillium chrysogenum</name>
    <dbReference type="NCBI Taxonomy" id="500485"/>
    <lineage>
        <taxon>Eukaryota</taxon>
        <taxon>Fungi</taxon>
        <taxon>Dikarya</taxon>
        <taxon>Ascomycota</taxon>
        <taxon>Pezizomycotina</taxon>
        <taxon>Eurotiomycetes</taxon>
        <taxon>Eurotiomycetidae</taxon>
        <taxon>Eurotiales</taxon>
        <taxon>Aspergillaceae</taxon>
        <taxon>Penicillium</taxon>
        <taxon>Penicillium chrysogenum species complex</taxon>
    </lineage>
</organism>
<dbReference type="EMBL" id="AM920428">
    <property type="protein sequence ID" value="CAP92469.1"/>
    <property type="molecule type" value="Genomic_DNA"/>
</dbReference>
<dbReference type="Gene3D" id="3.30.1740.10">
    <property type="entry name" value="Zinc finger, PARP-type"/>
    <property type="match status" value="1"/>
</dbReference>
<dbReference type="HOGENOM" id="CLU_467764_0_0_1"/>
<comment type="subcellular location">
    <subcellularLocation>
        <location evidence="1">Nucleus</location>
    </subcellularLocation>
</comment>
<feature type="compositionally biased region" description="Basic and acidic residues" evidence="6">
    <location>
        <begin position="576"/>
        <end position="585"/>
    </location>
</feature>
<keyword evidence="4" id="KW-0862">Zinc</keyword>
<feature type="domain" description="PARP-type" evidence="7">
    <location>
        <begin position="8"/>
        <end position="102"/>
    </location>
</feature>
<evidence type="ECO:0000256" key="6">
    <source>
        <dbReference type="SAM" id="MobiDB-lite"/>
    </source>
</evidence>
<dbReference type="InterPro" id="IPR001510">
    <property type="entry name" value="Znf_PARP"/>
</dbReference>
<dbReference type="InterPro" id="IPR036957">
    <property type="entry name" value="Znf_PARP_sf"/>
</dbReference>
<feature type="compositionally biased region" description="Low complexity" evidence="6">
    <location>
        <begin position="417"/>
        <end position="432"/>
    </location>
</feature>
<feature type="compositionally biased region" description="Acidic residues" evidence="6">
    <location>
        <begin position="253"/>
        <end position="262"/>
    </location>
</feature>
<dbReference type="OMA" id="GCFTPKQ"/>
<evidence type="ECO:0000256" key="5">
    <source>
        <dbReference type="ARBA" id="ARBA00023242"/>
    </source>
</evidence>
<protein>
    <submittedName>
        <fullName evidence="8">Pc13g14000 protein</fullName>
    </submittedName>
</protein>
<evidence type="ECO:0000256" key="3">
    <source>
        <dbReference type="ARBA" id="ARBA00022771"/>
    </source>
</evidence>
<evidence type="ECO:0000313" key="8">
    <source>
        <dbReference type="EMBL" id="CAP92469.1"/>
    </source>
</evidence>